<dbReference type="EMBL" id="CP001344">
    <property type="protein sequence ID" value="ACL47087.1"/>
    <property type="molecule type" value="Genomic_DNA"/>
</dbReference>
<organism evidence="1">
    <name type="scientific">Cyanothece sp. (strain PCC 7425 / ATCC 29141)</name>
    <dbReference type="NCBI Taxonomy" id="395961"/>
    <lineage>
        <taxon>Bacteria</taxon>
        <taxon>Bacillati</taxon>
        <taxon>Cyanobacteriota</taxon>
        <taxon>Cyanophyceae</taxon>
        <taxon>Gomontiellales</taxon>
        <taxon>Cyanothecaceae</taxon>
        <taxon>Cyanothece</taxon>
    </lineage>
</organism>
<accession>B8HM80</accession>
<dbReference type="KEGG" id="cyn:Cyan7425_4782"/>
<dbReference type="OrthoDB" id="531650at2"/>
<proteinExistence type="predicted"/>
<dbReference type="AlphaFoldDB" id="B8HM80"/>
<reference evidence="1" key="1">
    <citation type="submission" date="2009-01" db="EMBL/GenBank/DDBJ databases">
        <title>Complete sequence of chromosome Cyanothece sp. PCC 7425.</title>
        <authorList>
            <consortium name="US DOE Joint Genome Institute"/>
            <person name="Lucas S."/>
            <person name="Copeland A."/>
            <person name="Lapidus A."/>
            <person name="Glavina del Rio T."/>
            <person name="Dalin E."/>
            <person name="Tice H."/>
            <person name="Bruce D."/>
            <person name="Goodwin L."/>
            <person name="Pitluck S."/>
            <person name="Sims D."/>
            <person name="Meineke L."/>
            <person name="Brettin T."/>
            <person name="Detter J.C."/>
            <person name="Han C."/>
            <person name="Larimer F."/>
            <person name="Land M."/>
            <person name="Hauser L."/>
            <person name="Kyrpides N."/>
            <person name="Ovchinnikova G."/>
            <person name="Liberton M."/>
            <person name="Stoeckel J."/>
            <person name="Banerjee A."/>
            <person name="Singh A."/>
            <person name="Page L."/>
            <person name="Sato H."/>
            <person name="Zhao L."/>
            <person name="Sherman L."/>
            <person name="Pakrasi H."/>
            <person name="Richardson P."/>
        </authorList>
    </citation>
    <scope>NUCLEOTIDE SEQUENCE</scope>
    <source>
        <strain evidence="1">PCC 7425</strain>
    </source>
</reference>
<gene>
    <name evidence="1" type="ordered locus">Cyan7425_4782</name>
</gene>
<sequence>MTYSTQSADLDRTISALQQDLTALPMNDAMAIIESWQQQLQGNDIAEDLGELKQAIQSGDTDSVINILSDLGEDTTAMAADLPGDIADKVQRLGALLSQATGGM</sequence>
<name>B8HM80_CYAP4</name>
<protein>
    <submittedName>
        <fullName evidence="1">Uncharacterized protein</fullName>
    </submittedName>
</protein>
<dbReference type="HOGENOM" id="CLU_173856_0_0_3"/>
<evidence type="ECO:0000313" key="1">
    <source>
        <dbReference type="EMBL" id="ACL47087.1"/>
    </source>
</evidence>
<dbReference type="eggNOG" id="ENOG50330J4">
    <property type="taxonomic scope" value="Bacteria"/>
</dbReference>